<dbReference type="SUPFAM" id="SSF56672">
    <property type="entry name" value="DNA/RNA polymerases"/>
    <property type="match status" value="1"/>
</dbReference>
<dbReference type="AlphaFoldDB" id="A0A0J7KJ07"/>
<keyword evidence="5" id="KW-0695">RNA-directed DNA polymerase</keyword>
<sequence length="956" mass="106483">MGPSNLGSKGLDYVSEVDSMRASSSNLSGRFSGKMKNYLSFAKEIIRALVEKLETTGDVTHLKSRNKELIAELEASNKREERMRKEIDDLHSAIQELRKEVRALKDGNVFPENRSKDSRPVARKGKTVDSTDNTIELRFGNTPGCSTDQEYMNRGMDWCMDSGVSWTAPASPTPGIVAASDREGLLRHVPGKRVEVGRTVDGLKRREQWTVLWETHQLVIVAMSSGTVGKGGGSGRKPARSTNSVASPGVAPGAPGSNKNKVASRTSEGTIAPAKQWTPRPAVVTITSSNSEEFSYAKILSTARTKVSLKDIGIKHTKIRKAINGRPIIEVPGPEGASLANTLQEKLKVALDGMAKINRPIALSKLRLIGIDPSTSVDEIGRVLASIGKFSMDVFKMSDINLMRGGMGVIWVRCPSEIAHTIASAGRLKLGWTSDSATILDEAPFKAWPICLLDEAGKALERIIAARMHDWMDENPVSGLSDWQFGFRRHRSTVDALFAVRGFIEAAVSAGGVAIARQFPDYLRRIIRDYLSNRLVHYRVRDGLTESRVMSAGVPQGSVQGPLLWNIAFDSVLRLEQEEGCRTVCYADDTLIVSTASGAFDAALRANIMAARVIRKIKGLGLSIAAQKTEAVYFHGRGKKPRIMLTVYIDNAYVTTTASMKYLGVIIDSGWTFEDHFRTRQPVVQLQRSVAIRVVSAYRTLSFDVATLLTRMTPWALKMDLRRRVYSRVTDLRTRREWTKEAVAEIKAQERIITNRQWSAILNRPGAPGIVTREAIMPRFSDWLGRDFGSISFRLTQLITGHGCFEHYLHRMRKRDSPACLHCTCLDDTVEHTVFECPAWVDQRLELWTKLNINIEDEVIMNLGTIMGSVLESPDRWFAVSQFANNVISGKEVQSALQMLPETIFFYRAFYMFITTYTEIVYHYGVTNSEISISIASFANYLSYLSLLYVIANIRF</sequence>
<dbReference type="PaxDb" id="67767-A0A0J7KJ07"/>
<dbReference type="InterPro" id="IPR000477">
    <property type="entry name" value="RT_dom"/>
</dbReference>
<feature type="domain" description="Reverse transcriptase" evidence="4">
    <location>
        <begin position="421"/>
        <end position="667"/>
    </location>
</feature>
<dbReference type="PROSITE" id="PS50878">
    <property type="entry name" value="RT_POL"/>
    <property type="match status" value="1"/>
</dbReference>
<keyword evidence="1" id="KW-0175">Coiled coil</keyword>
<keyword evidence="3" id="KW-1133">Transmembrane helix</keyword>
<evidence type="ECO:0000313" key="6">
    <source>
        <dbReference type="Proteomes" id="UP000036403"/>
    </source>
</evidence>
<dbReference type="InterPro" id="IPR043502">
    <property type="entry name" value="DNA/RNA_pol_sf"/>
</dbReference>
<keyword evidence="6" id="KW-1185">Reference proteome</keyword>
<evidence type="ECO:0000256" key="2">
    <source>
        <dbReference type="SAM" id="MobiDB-lite"/>
    </source>
</evidence>
<evidence type="ECO:0000256" key="3">
    <source>
        <dbReference type="SAM" id="Phobius"/>
    </source>
</evidence>
<keyword evidence="5" id="KW-0548">Nucleotidyltransferase</keyword>
<dbReference type="EMBL" id="LBMM01006662">
    <property type="protein sequence ID" value="KMQ90413.1"/>
    <property type="molecule type" value="Genomic_DNA"/>
</dbReference>
<dbReference type="GO" id="GO:0003964">
    <property type="term" value="F:RNA-directed DNA polymerase activity"/>
    <property type="evidence" value="ECO:0007669"/>
    <property type="project" value="UniProtKB-KW"/>
</dbReference>
<dbReference type="Proteomes" id="UP000036403">
    <property type="component" value="Unassembled WGS sequence"/>
</dbReference>
<organism evidence="5 6">
    <name type="scientific">Lasius niger</name>
    <name type="common">Black garden ant</name>
    <dbReference type="NCBI Taxonomy" id="67767"/>
    <lineage>
        <taxon>Eukaryota</taxon>
        <taxon>Metazoa</taxon>
        <taxon>Ecdysozoa</taxon>
        <taxon>Arthropoda</taxon>
        <taxon>Hexapoda</taxon>
        <taxon>Insecta</taxon>
        <taxon>Pterygota</taxon>
        <taxon>Neoptera</taxon>
        <taxon>Endopterygota</taxon>
        <taxon>Hymenoptera</taxon>
        <taxon>Apocrita</taxon>
        <taxon>Aculeata</taxon>
        <taxon>Formicoidea</taxon>
        <taxon>Formicidae</taxon>
        <taxon>Formicinae</taxon>
        <taxon>Lasius</taxon>
        <taxon>Lasius</taxon>
    </lineage>
</organism>
<proteinExistence type="predicted"/>
<feature type="compositionally biased region" description="Polar residues" evidence="2">
    <location>
        <begin position="257"/>
        <end position="269"/>
    </location>
</feature>
<protein>
    <submittedName>
        <fullName evidence="5">Reverse transcriptase</fullName>
    </submittedName>
</protein>
<dbReference type="CDD" id="cd01650">
    <property type="entry name" value="RT_nLTR_like"/>
    <property type="match status" value="1"/>
</dbReference>
<reference evidence="5 6" key="1">
    <citation type="submission" date="2015-04" db="EMBL/GenBank/DDBJ databases">
        <title>Lasius niger genome sequencing.</title>
        <authorList>
            <person name="Konorov E.A."/>
            <person name="Nikitin M.A."/>
            <person name="Kirill M.V."/>
            <person name="Chang P."/>
        </authorList>
    </citation>
    <scope>NUCLEOTIDE SEQUENCE [LARGE SCALE GENOMIC DNA]</scope>
    <source>
        <tissue evidence="5">Whole</tissue>
    </source>
</reference>
<keyword evidence="3" id="KW-0472">Membrane</keyword>
<evidence type="ECO:0000313" key="5">
    <source>
        <dbReference type="EMBL" id="KMQ90413.1"/>
    </source>
</evidence>
<keyword evidence="5" id="KW-0808">Transferase</keyword>
<accession>A0A0J7KJ07</accession>
<feature type="transmembrane region" description="Helical" evidence="3">
    <location>
        <begin position="931"/>
        <end position="952"/>
    </location>
</feature>
<dbReference type="OrthoDB" id="7700848at2759"/>
<dbReference type="Pfam" id="PF00078">
    <property type="entry name" value="RVT_1"/>
    <property type="match status" value="1"/>
</dbReference>
<evidence type="ECO:0000259" key="4">
    <source>
        <dbReference type="PROSITE" id="PS50878"/>
    </source>
</evidence>
<feature type="coiled-coil region" evidence="1">
    <location>
        <begin position="59"/>
        <end position="107"/>
    </location>
</feature>
<keyword evidence="3" id="KW-0812">Transmembrane</keyword>
<comment type="caution">
    <text evidence="5">The sequence shown here is derived from an EMBL/GenBank/DDBJ whole genome shotgun (WGS) entry which is preliminary data.</text>
</comment>
<evidence type="ECO:0000256" key="1">
    <source>
        <dbReference type="SAM" id="Coils"/>
    </source>
</evidence>
<feature type="region of interest" description="Disordered" evidence="2">
    <location>
        <begin position="225"/>
        <end position="276"/>
    </location>
</feature>
<dbReference type="PANTHER" id="PTHR19446">
    <property type="entry name" value="REVERSE TRANSCRIPTASES"/>
    <property type="match status" value="1"/>
</dbReference>
<feature type="transmembrane region" description="Helical" evidence="3">
    <location>
        <begin position="905"/>
        <end position="925"/>
    </location>
</feature>
<name>A0A0J7KJ07_LASNI</name>
<gene>
    <name evidence="5" type="ORF">RF55_9838</name>
</gene>